<dbReference type="CDD" id="cd03321">
    <property type="entry name" value="mandelate_racemase"/>
    <property type="match status" value="1"/>
</dbReference>
<feature type="domain" description="Mandelate racemase/muconate lactonizing enzyme C-terminal" evidence="4">
    <location>
        <begin position="145"/>
        <end position="242"/>
    </location>
</feature>
<evidence type="ECO:0000256" key="2">
    <source>
        <dbReference type="ARBA" id="ARBA00022723"/>
    </source>
</evidence>
<dbReference type="InterPro" id="IPR029017">
    <property type="entry name" value="Enolase-like_N"/>
</dbReference>
<evidence type="ECO:0000256" key="3">
    <source>
        <dbReference type="ARBA" id="ARBA00022842"/>
    </source>
</evidence>
<dbReference type="SFLD" id="SFLDG00179">
    <property type="entry name" value="mandelate_racemase"/>
    <property type="match status" value="1"/>
</dbReference>
<comment type="cofactor">
    <cofactor evidence="1">
        <name>Mg(2+)</name>
        <dbReference type="ChEBI" id="CHEBI:18420"/>
    </cofactor>
</comment>
<gene>
    <name evidence="5" type="ORF">AWB67_04894</name>
</gene>
<dbReference type="Proteomes" id="UP000054925">
    <property type="component" value="Unassembled WGS sequence"/>
</dbReference>
<dbReference type="PANTHER" id="PTHR13794:SF58">
    <property type="entry name" value="MITOCHONDRIAL ENOLASE SUPERFAMILY MEMBER 1"/>
    <property type="match status" value="1"/>
</dbReference>
<name>A0A158K6C6_9BURK</name>
<reference evidence="5" key="1">
    <citation type="submission" date="2016-01" db="EMBL/GenBank/DDBJ databases">
        <authorList>
            <person name="Peeters C."/>
        </authorList>
    </citation>
    <scope>NUCLEOTIDE SEQUENCE [LARGE SCALE GENOMIC DNA]</scope>
    <source>
        <strain evidence="5">LMG 22937</strain>
    </source>
</reference>
<dbReference type="Gene3D" id="3.30.390.10">
    <property type="entry name" value="Enolase-like, N-terminal domain"/>
    <property type="match status" value="1"/>
</dbReference>
<evidence type="ECO:0000256" key="1">
    <source>
        <dbReference type="ARBA" id="ARBA00001946"/>
    </source>
</evidence>
<dbReference type="EMBL" id="FCOL02000037">
    <property type="protein sequence ID" value="SAL76273.1"/>
    <property type="molecule type" value="Genomic_DNA"/>
</dbReference>
<dbReference type="AlphaFoldDB" id="A0A158K6C6"/>
<dbReference type="SUPFAM" id="SSF54826">
    <property type="entry name" value="Enolase N-terminal domain-like"/>
    <property type="match status" value="1"/>
</dbReference>
<dbReference type="InterPro" id="IPR029065">
    <property type="entry name" value="Enolase_C-like"/>
</dbReference>
<dbReference type="GO" id="GO:0016836">
    <property type="term" value="F:hydro-lyase activity"/>
    <property type="evidence" value="ECO:0007669"/>
    <property type="project" value="TreeGrafter"/>
</dbReference>
<protein>
    <submittedName>
        <fullName evidence="5">Mandelate racemase/muconate lactonizing protein</fullName>
    </submittedName>
</protein>
<dbReference type="PANTHER" id="PTHR13794">
    <property type="entry name" value="ENOLASE SUPERFAMILY, MANDELATE RACEMASE"/>
    <property type="match status" value="1"/>
</dbReference>
<keyword evidence="2" id="KW-0479">Metal-binding</keyword>
<dbReference type="InterPro" id="IPR018110">
    <property type="entry name" value="Mandel_Rmase/mucon_lact_enz_CS"/>
</dbReference>
<dbReference type="GO" id="GO:0016052">
    <property type="term" value="P:carbohydrate catabolic process"/>
    <property type="evidence" value="ECO:0007669"/>
    <property type="project" value="TreeGrafter"/>
</dbReference>
<dbReference type="SFLD" id="SFLDS00001">
    <property type="entry name" value="Enolase"/>
    <property type="match status" value="1"/>
</dbReference>
<accession>A0A158K6C6</accession>
<dbReference type="InterPro" id="IPR013341">
    <property type="entry name" value="Mandelate_racemase_N_dom"/>
</dbReference>
<dbReference type="InterPro" id="IPR013342">
    <property type="entry name" value="Mandelate_racemase_C"/>
</dbReference>
<keyword evidence="6" id="KW-1185">Reference proteome</keyword>
<dbReference type="InterPro" id="IPR036849">
    <property type="entry name" value="Enolase-like_C_sf"/>
</dbReference>
<dbReference type="OrthoDB" id="8609034at2"/>
<dbReference type="Gene3D" id="3.20.20.120">
    <property type="entry name" value="Enolase-like C-terminal domain"/>
    <property type="match status" value="1"/>
</dbReference>
<evidence type="ECO:0000259" key="4">
    <source>
        <dbReference type="SMART" id="SM00922"/>
    </source>
</evidence>
<dbReference type="PROSITE" id="PS00909">
    <property type="entry name" value="MR_MLE_2"/>
    <property type="match status" value="1"/>
</dbReference>
<evidence type="ECO:0000313" key="5">
    <source>
        <dbReference type="EMBL" id="SAL76273.1"/>
    </source>
</evidence>
<dbReference type="Pfam" id="PF13378">
    <property type="entry name" value="MR_MLE_C"/>
    <property type="match status" value="1"/>
</dbReference>
<dbReference type="GO" id="GO:0009063">
    <property type="term" value="P:amino acid catabolic process"/>
    <property type="evidence" value="ECO:0007669"/>
    <property type="project" value="InterPro"/>
</dbReference>
<sequence length="359" mass="39157">MPEIRIKGIRTRAVNVPLEYPIRTAVGVVATSPLVLIDLHTDAGVTGSAYVFTYTPLALKAVQQMIDGLASIVVDRPLAPIQLAQTLESRFRLLGNTGLVRMACAGIDMAAWDALARAHELPLARFLGGETISLPAYDSHSMDDVDLGRKRAEQAVRAGFKAIKTKIGYSSLDQDVNVLRSIRDVVGDGVQIMVDYNQGLTVPEAIRRGRALDDEGVAWIEEPTLQHDYTGHAKVRSALKTPIQMGENWFGPDEMSKALSASACDFCMPDLMKIGGVTGWLRASAIAEQHGVPMSSHIFQEFSAHLLAVTPTAHWLERMDIAGPICEPSLTFEDGKALFGDRPGAGIVWREKEVERFIV</sequence>
<proteinExistence type="predicted"/>
<dbReference type="RefSeq" id="WP_087658770.1">
    <property type="nucleotide sequence ID" value="NZ_FCOL02000037.1"/>
</dbReference>
<dbReference type="SMART" id="SM00922">
    <property type="entry name" value="MR_MLE"/>
    <property type="match status" value="1"/>
</dbReference>
<keyword evidence="3" id="KW-0460">Magnesium</keyword>
<dbReference type="InterPro" id="IPR046945">
    <property type="entry name" value="RHMD-like"/>
</dbReference>
<dbReference type="Pfam" id="PF02746">
    <property type="entry name" value="MR_MLE_N"/>
    <property type="match status" value="1"/>
</dbReference>
<evidence type="ECO:0000313" key="6">
    <source>
        <dbReference type="Proteomes" id="UP000054925"/>
    </source>
</evidence>
<comment type="caution">
    <text evidence="5">The sequence shown here is derived from an EMBL/GenBank/DDBJ whole genome shotgun (WGS) entry which is preliminary data.</text>
</comment>
<dbReference type="GO" id="GO:0000287">
    <property type="term" value="F:magnesium ion binding"/>
    <property type="evidence" value="ECO:0007669"/>
    <property type="project" value="TreeGrafter"/>
</dbReference>
<organism evidence="5 6">
    <name type="scientific">Caballeronia terrestris</name>
    <dbReference type="NCBI Taxonomy" id="1226301"/>
    <lineage>
        <taxon>Bacteria</taxon>
        <taxon>Pseudomonadati</taxon>
        <taxon>Pseudomonadota</taxon>
        <taxon>Betaproteobacteria</taxon>
        <taxon>Burkholderiales</taxon>
        <taxon>Burkholderiaceae</taxon>
        <taxon>Caballeronia</taxon>
    </lineage>
</organism>
<dbReference type="SUPFAM" id="SSF51604">
    <property type="entry name" value="Enolase C-terminal domain-like"/>
    <property type="match status" value="1"/>
</dbReference>